<dbReference type="AlphaFoldDB" id="A0A2T0M8N9"/>
<evidence type="ECO:0000313" key="7">
    <source>
        <dbReference type="EMBL" id="PRX53838.1"/>
    </source>
</evidence>
<evidence type="ECO:0000256" key="2">
    <source>
        <dbReference type="ARBA" id="ARBA00023015"/>
    </source>
</evidence>
<dbReference type="InterPro" id="IPR013249">
    <property type="entry name" value="RNA_pol_sigma70_r4_t2"/>
</dbReference>
<dbReference type="GO" id="GO:0006352">
    <property type="term" value="P:DNA-templated transcription initiation"/>
    <property type="evidence" value="ECO:0007669"/>
    <property type="project" value="InterPro"/>
</dbReference>
<dbReference type="Proteomes" id="UP000237640">
    <property type="component" value="Unassembled WGS sequence"/>
</dbReference>
<evidence type="ECO:0000313" key="8">
    <source>
        <dbReference type="Proteomes" id="UP000237640"/>
    </source>
</evidence>
<sequence length="185" mass="21759">MLTSSPPSDKILIAAINQDCTESFKILFERYIEPVTNYAFYICGNKEMANDIAQEVFLKVWEKRAELDRDKSIKYFLFVLVKNKIISDFRKLNSYRKYCDHFNVVTTNAEHSLEKQLEVKELSQLINYAIDLLPEKRKMAFKLSRDESLSYKEIGEKMNISPRTVEVHIALAMKNIKEYLHVQYS</sequence>
<dbReference type="PANTHER" id="PTHR43133">
    <property type="entry name" value="RNA POLYMERASE ECF-TYPE SIGMA FACTO"/>
    <property type="match status" value="1"/>
</dbReference>
<protein>
    <submittedName>
        <fullName evidence="7">RNA polymerase sigma-70 factor (ECF subfamily)</fullName>
    </submittedName>
</protein>
<dbReference type="Gene3D" id="1.10.1740.10">
    <property type="match status" value="1"/>
</dbReference>
<evidence type="ECO:0000256" key="1">
    <source>
        <dbReference type="ARBA" id="ARBA00010641"/>
    </source>
</evidence>
<organism evidence="7 8">
    <name type="scientific">Flagellimonas meridianipacifica</name>
    <dbReference type="NCBI Taxonomy" id="1080225"/>
    <lineage>
        <taxon>Bacteria</taxon>
        <taxon>Pseudomonadati</taxon>
        <taxon>Bacteroidota</taxon>
        <taxon>Flavobacteriia</taxon>
        <taxon>Flavobacteriales</taxon>
        <taxon>Flavobacteriaceae</taxon>
        <taxon>Flagellimonas</taxon>
    </lineage>
</organism>
<comment type="similarity">
    <text evidence="1">Belongs to the sigma-70 factor family. ECF subfamily.</text>
</comment>
<comment type="caution">
    <text evidence="7">The sequence shown here is derived from an EMBL/GenBank/DDBJ whole genome shotgun (WGS) entry which is preliminary data.</text>
</comment>
<dbReference type="InterPro" id="IPR014327">
    <property type="entry name" value="RNA_pol_sigma70_bacteroid"/>
</dbReference>
<dbReference type="NCBIfam" id="TIGR02937">
    <property type="entry name" value="sigma70-ECF"/>
    <property type="match status" value="1"/>
</dbReference>
<feature type="domain" description="RNA polymerase sigma-70 region 2" evidence="5">
    <location>
        <begin position="27"/>
        <end position="93"/>
    </location>
</feature>
<evidence type="ECO:0000259" key="5">
    <source>
        <dbReference type="Pfam" id="PF04542"/>
    </source>
</evidence>
<keyword evidence="4" id="KW-0804">Transcription</keyword>
<accession>A0A2T0M8N9</accession>
<dbReference type="InterPro" id="IPR014284">
    <property type="entry name" value="RNA_pol_sigma-70_dom"/>
</dbReference>
<dbReference type="GO" id="GO:0003677">
    <property type="term" value="F:DNA binding"/>
    <property type="evidence" value="ECO:0007669"/>
    <property type="project" value="InterPro"/>
</dbReference>
<dbReference type="InterPro" id="IPR039425">
    <property type="entry name" value="RNA_pol_sigma-70-like"/>
</dbReference>
<dbReference type="RefSeq" id="WP_106145173.1">
    <property type="nucleotide sequence ID" value="NZ_PVYX01000002.1"/>
</dbReference>
<dbReference type="PANTHER" id="PTHR43133:SF46">
    <property type="entry name" value="RNA POLYMERASE SIGMA-70 FACTOR ECF SUBFAMILY"/>
    <property type="match status" value="1"/>
</dbReference>
<dbReference type="InterPro" id="IPR013324">
    <property type="entry name" value="RNA_pol_sigma_r3/r4-like"/>
</dbReference>
<keyword evidence="8" id="KW-1185">Reference proteome</keyword>
<evidence type="ECO:0000259" key="6">
    <source>
        <dbReference type="Pfam" id="PF08281"/>
    </source>
</evidence>
<proteinExistence type="inferred from homology"/>
<dbReference type="SUPFAM" id="SSF88946">
    <property type="entry name" value="Sigma2 domain of RNA polymerase sigma factors"/>
    <property type="match status" value="1"/>
</dbReference>
<dbReference type="Pfam" id="PF08281">
    <property type="entry name" value="Sigma70_r4_2"/>
    <property type="match status" value="1"/>
</dbReference>
<dbReference type="InterPro" id="IPR007627">
    <property type="entry name" value="RNA_pol_sigma70_r2"/>
</dbReference>
<gene>
    <name evidence="7" type="ORF">CLV81_2226</name>
</gene>
<dbReference type="InterPro" id="IPR013325">
    <property type="entry name" value="RNA_pol_sigma_r2"/>
</dbReference>
<dbReference type="Gene3D" id="1.10.10.10">
    <property type="entry name" value="Winged helix-like DNA-binding domain superfamily/Winged helix DNA-binding domain"/>
    <property type="match status" value="1"/>
</dbReference>
<evidence type="ECO:0000256" key="4">
    <source>
        <dbReference type="ARBA" id="ARBA00023163"/>
    </source>
</evidence>
<dbReference type="EMBL" id="PVYX01000002">
    <property type="protein sequence ID" value="PRX53838.1"/>
    <property type="molecule type" value="Genomic_DNA"/>
</dbReference>
<dbReference type="Pfam" id="PF04542">
    <property type="entry name" value="Sigma70_r2"/>
    <property type="match status" value="1"/>
</dbReference>
<name>A0A2T0M8N9_9FLAO</name>
<dbReference type="SUPFAM" id="SSF88659">
    <property type="entry name" value="Sigma3 and sigma4 domains of RNA polymerase sigma factors"/>
    <property type="match status" value="1"/>
</dbReference>
<reference evidence="7 8" key="1">
    <citation type="submission" date="2018-03" db="EMBL/GenBank/DDBJ databases">
        <title>Genomic Encyclopedia of Archaeal and Bacterial Type Strains, Phase II (KMG-II): from individual species to whole genera.</title>
        <authorList>
            <person name="Goeker M."/>
        </authorList>
    </citation>
    <scope>NUCLEOTIDE SEQUENCE [LARGE SCALE GENOMIC DNA]</scope>
    <source>
        <strain evidence="7 8">DSM 25027</strain>
    </source>
</reference>
<dbReference type="InterPro" id="IPR036388">
    <property type="entry name" value="WH-like_DNA-bd_sf"/>
</dbReference>
<dbReference type="GO" id="GO:0016987">
    <property type="term" value="F:sigma factor activity"/>
    <property type="evidence" value="ECO:0007669"/>
    <property type="project" value="UniProtKB-KW"/>
</dbReference>
<dbReference type="NCBIfam" id="TIGR02985">
    <property type="entry name" value="Sig70_bacteroi1"/>
    <property type="match status" value="1"/>
</dbReference>
<feature type="domain" description="RNA polymerase sigma factor 70 region 4 type 2" evidence="6">
    <location>
        <begin position="125"/>
        <end position="175"/>
    </location>
</feature>
<dbReference type="OrthoDB" id="665981at2"/>
<keyword evidence="3" id="KW-0731">Sigma factor</keyword>
<evidence type="ECO:0000256" key="3">
    <source>
        <dbReference type="ARBA" id="ARBA00023082"/>
    </source>
</evidence>
<keyword evidence="2" id="KW-0805">Transcription regulation</keyword>